<reference evidence="1" key="1">
    <citation type="submission" date="2020-07" db="EMBL/GenBank/DDBJ databases">
        <title>Multicomponent nature underlies the extraordinary mechanical properties of spider dragline silk.</title>
        <authorList>
            <person name="Kono N."/>
            <person name="Nakamura H."/>
            <person name="Mori M."/>
            <person name="Yoshida Y."/>
            <person name="Ohtoshi R."/>
            <person name="Malay A.D."/>
            <person name="Moran D.A.P."/>
            <person name="Tomita M."/>
            <person name="Numata K."/>
            <person name="Arakawa K."/>
        </authorList>
    </citation>
    <scope>NUCLEOTIDE SEQUENCE</scope>
</reference>
<name>A0A8X6HUT3_TRICU</name>
<gene>
    <name evidence="1" type="ORF">TNCT_534131</name>
</gene>
<dbReference type="Proteomes" id="UP000887116">
    <property type="component" value="Unassembled WGS sequence"/>
</dbReference>
<dbReference type="OrthoDB" id="6759200at2759"/>
<sequence>MDTTQDISKVDQLSIVVWYAVRTRSENRQTIDIEVKEVFLGCYAAIKYGTTDINKQVTTLSIDKNIDLKKCAGQGYDGTNVISTECVMVYKNRLRIFSLTRSTYITPPII</sequence>
<comment type="caution">
    <text evidence="1">The sequence shown here is derived from an EMBL/GenBank/DDBJ whole genome shotgun (WGS) entry which is preliminary data.</text>
</comment>
<dbReference type="EMBL" id="BMAO01036355">
    <property type="protein sequence ID" value="GFR09994.1"/>
    <property type="molecule type" value="Genomic_DNA"/>
</dbReference>
<evidence type="ECO:0000313" key="2">
    <source>
        <dbReference type="Proteomes" id="UP000887116"/>
    </source>
</evidence>
<organism evidence="1 2">
    <name type="scientific">Trichonephila clavata</name>
    <name type="common">Joro spider</name>
    <name type="synonym">Nephila clavata</name>
    <dbReference type="NCBI Taxonomy" id="2740835"/>
    <lineage>
        <taxon>Eukaryota</taxon>
        <taxon>Metazoa</taxon>
        <taxon>Ecdysozoa</taxon>
        <taxon>Arthropoda</taxon>
        <taxon>Chelicerata</taxon>
        <taxon>Arachnida</taxon>
        <taxon>Araneae</taxon>
        <taxon>Araneomorphae</taxon>
        <taxon>Entelegynae</taxon>
        <taxon>Araneoidea</taxon>
        <taxon>Nephilidae</taxon>
        <taxon>Trichonephila</taxon>
    </lineage>
</organism>
<accession>A0A8X6HUT3</accession>
<keyword evidence="2" id="KW-1185">Reference proteome</keyword>
<dbReference type="AlphaFoldDB" id="A0A8X6HUT3"/>
<evidence type="ECO:0000313" key="1">
    <source>
        <dbReference type="EMBL" id="GFR09994.1"/>
    </source>
</evidence>
<proteinExistence type="predicted"/>
<protein>
    <submittedName>
        <fullName evidence="1">Zinc finger MYM-type protein 1-like</fullName>
    </submittedName>
</protein>